<evidence type="ECO:0000313" key="2">
    <source>
        <dbReference type="EMBL" id="KAL5105330.1"/>
    </source>
</evidence>
<sequence length="2396" mass="266957">MADVEPYGMKQHRAVDELEMNHSNSSRCGCNRSFIGSSRAQGLSLGCHDNFGTWGQACPDPGRMANKSLPISPMKSTNDFSNETDIKKIAASCVRRYTLEESKALATSPSMYASDFCCPTQRSSDEKKSAASCPGEQMPCASKNLGQKVGGQAEFSRKPISPPKCGQNYQKVKYNESVTADLFDSRGGRGLQSSSICWSTKPQNDKCVGKSMEHFDDSIGFCNTDYLQFRSPTNMQRNPANRKTGRHSPCRIAITGCERPVVSSYCPPNISNLENNQQDDFNGKKSDHGVRGDMSKSTSRFLNAREDGGGSSQRLTGGNKMNKDCYHQSSYYPTSSPSKWNKTTAKDGSFCPHDSCDEDQESHYGADSCQKSSGVYSFQIKYTEVEEADSPSIPDESENDRFDKPNQLRVRDGNHQSPNKSLHTSACRASGNPQYASGKNLVEDYGCDEGEVDYQDCENIDGDNRAYLKNYYSTEPRAPQFLKDASRYGRVRSSRHAYEDPPSMMMQRYQQNHFMDVSRSPPRPQHRCMADNEHSSNWLGCMKDSECARCVSRAHSEECPSPYTVCKKTSGFRRKRSSKRCVSRRQKCLGRPRKVVRLSRRASMELERRYAPQVHRSESSQAFDAARNNKGCTTKRRYSQPESLFEDPIMSAENRKCLCRSSSSRCVMVNPCYRNNRAAFLRKKFNEARIEEEDDPCCCVTLFRSTPVRGNNRSPCHLSESVEEGEEGPSDCCIKREQEERDPCREIKTPRSRSPVSLNGCQPRENDTAVKKKPCTSNTPCLNIELEGKRFMVKKIDNTTNCASSQLMLPENACGKNAANNDVSIALGDKTIIIKNPCATGQFGFNSKCEKRPSDPRNQSESSCMDSVVSRHMSPSKQRRRNSPCKRRCGSAAVRKRSTPLNLCSLKETLSCESSAGIKPSICQPTVCVALDYVPDVQGPPSKAFINKCCSPTKRTQPKGSSGFCPCTQISNGAMPCCKRPTIINSPTGSFPQLSSPRTAPLRQWNAPSTRQPGSAANSDPRSKSLDGYNASSDGSQRSDHKPTGSSKMSEASGEPSKKTAPTQTSKDEESKGGDKVEKCTQCSKKMGFFARMCDKLKKKCAKASAQNQTDEEMNTDDYDGDDAAGGSNCMHVNDTTSCSLRYNETRSYNCSACSTSQCVSNQSHSLMDLTEDPTTNLQLTMRSCNNAASEPHLRSPAVEEHPITISRSWWKSEKMHCKTEQLQYRVDDYRTISCPTASDTSAKYYSVATQPHVSKYLCQEVNIGLTSYTELEIPTKEEANFDLNGPAKPPYRSTGYGNYPRGENYLTRFSKMPPAQCQQVCSSEVANTHNRLIEVTQLKSAVAPEENEKISKTWQGSEKTPIIKVPKAPLIPCVTNASPLCSVSNSFGFPTPHESISGQPINAVLQTPTNPVAPIYALPLCETDRFLPNSRIVRRSPPLHHRKSALTNDFKAKENADIEPSISLSQKKEEKNQSRYSFQVEGRRFHVRVDKEGVFHVQETVKPPENLSFVTKSGNLVNNSEKSRPATNSVNSEQSTREIQSQASPSAQLEPESSEKSVEVNEASNKCSMSRSKNSPIHEIIRRSIKSLSGKLTPKFSCRANQQVGNSHTMMEEEKKSGSEYDYFLPLTVSELPSQTESKSIASKIFPTNSLCNQIDHQAILDRCRESTHRDSSTHSQVPVRGVNVAVGSSYSDASLHKNMEKRVHSNKPLLYTYYSNYKSGDCIEETSSRADEGDCVVEDFDSYPQTKNSTLFNYACQSATDTSVGISASMSMGEQLQLQVAYMDTSAEPATIYHHFSLLDFSGEKDSTRPRVKTKKSAIRPNSAPLFLRKKTSSNHIFSNQGIPESALSNSDTDNIMETPFNNDYCELQEDKETQTQVELTNCNNSAWIECKISTRQFFYQKKPNFSNQNNCLNSCHEQMTHPQLTTSWSLRLLPPLNDSLDCGDGKIVASVGNRVDRANEKNIAMFPVWIDKDDTLPPRNDDNATGSINEKSCNSATENPSLMSPTFLLEGLCGTSGGTMDSCAPSTRSERRGNPKKKKRQNCMDENVWCASKPSSSGQNKSEGKRNMSIGHKCSKFRENKAFLLRKRQNCNRTSIRCVTCLREQQKQPLVEPEMHFFAKGVLKHPFRKARKDTRWAKDSIFKNSRCPHRPEVRKRRHDHVTKPSGDRCYASLTSRWRSPSRPRTRSHTSSCCNHLASFGIDTDELGPNTSAECYTFQSVEPLESIEQPSLDLARCKCNSSIHRNKLFRQCSDRSAAPRSESPNQHSRKHLASAPSSKSRSVIMMTDEEDGDWEVGNATRLSNPNFTLSRPHDTSHSPRALCHNSSSRPENLIGDCIANRQPLCLRMKNTLPIWNVKASTPPLLIVPSSGSQTDESPFVSSPTTSLNTSETKM</sequence>
<keyword evidence="3" id="KW-1185">Reference proteome</keyword>
<feature type="compositionally biased region" description="Polar residues" evidence="1">
    <location>
        <begin position="269"/>
        <end position="280"/>
    </location>
</feature>
<feature type="region of interest" description="Disordered" evidence="1">
    <location>
        <begin position="848"/>
        <end position="887"/>
    </location>
</feature>
<comment type="caution">
    <text evidence="2">The sequence shown here is derived from an EMBL/GenBank/DDBJ whole genome shotgun (WGS) entry which is preliminary data.</text>
</comment>
<protein>
    <submittedName>
        <fullName evidence="2">Uncharacterized protein</fullName>
    </submittedName>
</protein>
<dbReference type="Proteomes" id="UP001651158">
    <property type="component" value="Unassembled WGS sequence"/>
</dbReference>
<feature type="compositionally biased region" description="Polar residues" evidence="1">
    <location>
        <begin position="988"/>
        <end position="998"/>
    </location>
</feature>
<feature type="region of interest" description="Disordered" evidence="1">
    <location>
        <begin position="1977"/>
        <end position="2004"/>
    </location>
</feature>
<feature type="compositionally biased region" description="Basic and acidic residues" evidence="1">
    <location>
        <begin position="281"/>
        <end position="294"/>
    </location>
</feature>
<feature type="region of interest" description="Disordered" evidence="1">
    <location>
        <begin position="386"/>
        <end position="439"/>
    </location>
</feature>
<feature type="compositionally biased region" description="Polar residues" evidence="1">
    <location>
        <begin position="1509"/>
        <end position="1548"/>
    </location>
</feature>
<feature type="region of interest" description="Disordered" evidence="1">
    <location>
        <begin position="744"/>
        <end position="765"/>
    </location>
</feature>
<organism evidence="2 3">
    <name type="scientific">Taenia crassiceps</name>
    <dbReference type="NCBI Taxonomy" id="6207"/>
    <lineage>
        <taxon>Eukaryota</taxon>
        <taxon>Metazoa</taxon>
        <taxon>Spiralia</taxon>
        <taxon>Lophotrochozoa</taxon>
        <taxon>Platyhelminthes</taxon>
        <taxon>Cestoda</taxon>
        <taxon>Eucestoda</taxon>
        <taxon>Cyclophyllidea</taxon>
        <taxon>Taeniidae</taxon>
        <taxon>Taenia</taxon>
    </lineage>
</organism>
<name>A0ABR4Q6T5_9CEST</name>
<feature type="compositionally biased region" description="Polar residues" evidence="1">
    <location>
        <begin position="1006"/>
        <end position="1020"/>
    </location>
</feature>
<feature type="region of interest" description="Disordered" evidence="1">
    <location>
        <begin position="2254"/>
        <end position="2285"/>
    </location>
</feature>
<feature type="compositionally biased region" description="Polar residues" evidence="1">
    <location>
        <begin position="856"/>
        <end position="865"/>
    </location>
</feature>
<feature type="region of interest" description="Disordered" evidence="1">
    <location>
        <begin position="988"/>
        <end position="1077"/>
    </location>
</feature>
<accession>A0ABR4Q6T5</accession>
<feature type="compositionally biased region" description="Polar residues" evidence="1">
    <location>
        <begin position="415"/>
        <end position="424"/>
    </location>
</feature>
<feature type="compositionally biased region" description="Basic and acidic residues" evidence="1">
    <location>
        <begin position="399"/>
        <end position="414"/>
    </location>
</feature>
<proteinExistence type="predicted"/>
<gene>
    <name evidence="2" type="ORF">TcWFU_000209</name>
</gene>
<feature type="compositionally biased region" description="Polar residues" evidence="1">
    <location>
        <begin position="1986"/>
        <end position="2004"/>
    </location>
</feature>
<feature type="compositionally biased region" description="Basic residues" evidence="1">
    <location>
        <begin position="877"/>
        <end position="887"/>
    </location>
</feature>
<feature type="compositionally biased region" description="Basic and acidic residues" evidence="1">
    <location>
        <begin position="1066"/>
        <end position="1077"/>
    </location>
</feature>
<feature type="region of interest" description="Disordered" evidence="1">
    <location>
        <begin position="1439"/>
        <end position="1476"/>
    </location>
</feature>
<feature type="region of interest" description="Disordered" evidence="1">
    <location>
        <begin position="2022"/>
        <end position="2043"/>
    </location>
</feature>
<evidence type="ECO:0000313" key="3">
    <source>
        <dbReference type="Proteomes" id="UP001651158"/>
    </source>
</evidence>
<feature type="region of interest" description="Disordered" evidence="1">
    <location>
        <begin position="2307"/>
        <end position="2328"/>
    </location>
</feature>
<feature type="region of interest" description="Disordered" evidence="1">
    <location>
        <begin position="1507"/>
        <end position="1576"/>
    </location>
</feature>
<reference evidence="2 3" key="1">
    <citation type="journal article" date="2022" name="Front. Cell. Infect. Microbiol.">
        <title>The Genomes of Two Strains of Taenia crassiceps the Animal Model for the Study of Human Cysticercosis.</title>
        <authorList>
            <person name="Bobes R.J."/>
            <person name="Estrada K."/>
            <person name="Rios-Valencia D.G."/>
            <person name="Calderon-Gallegos A."/>
            <person name="de la Torre P."/>
            <person name="Carrero J.C."/>
            <person name="Sanchez-Flores A."/>
            <person name="Laclette J.P."/>
        </authorList>
    </citation>
    <scope>NUCLEOTIDE SEQUENCE [LARGE SCALE GENOMIC DNA]</scope>
    <source>
        <strain evidence="2">WFUcys</strain>
    </source>
</reference>
<evidence type="ECO:0000256" key="1">
    <source>
        <dbReference type="SAM" id="MobiDB-lite"/>
    </source>
</evidence>
<feature type="region of interest" description="Disordered" evidence="1">
    <location>
        <begin position="269"/>
        <end position="322"/>
    </location>
</feature>
<dbReference type="EMBL" id="JAKROA010000008">
    <property type="protein sequence ID" value="KAL5105330.1"/>
    <property type="molecule type" value="Genomic_DNA"/>
</dbReference>
<feature type="region of interest" description="Disordered" evidence="1">
    <location>
        <begin position="2371"/>
        <end position="2396"/>
    </location>
</feature>
<feature type="compositionally biased region" description="Polar residues" evidence="1">
    <location>
        <begin position="1563"/>
        <end position="1576"/>
    </location>
</feature>